<dbReference type="Pfam" id="PF12146">
    <property type="entry name" value="Hydrolase_4"/>
    <property type="match status" value="1"/>
</dbReference>
<comment type="similarity">
    <text evidence="1">Belongs to the AB hydrolase superfamily.</text>
</comment>
<dbReference type="AlphaFoldDB" id="A0A1V2TEI4"/>
<proteinExistence type="inferred from homology"/>
<dbReference type="OrthoDB" id="5902829at2"/>
<keyword evidence="5" id="KW-1185">Reference proteome</keyword>
<dbReference type="STRING" id="1538463.B0T36_21635"/>
<feature type="domain" description="Serine aminopeptidase S33" evidence="3">
    <location>
        <begin position="29"/>
        <end position="264"/>
    </location>
</feature>
<organism evidence="4 5">
    <name type="scientific">Nocardia donostiensis</name>
    <dbReference type="NCBI Taxonomy" id="1538463"/>
    <lineage>
        <taxon>Bacteria</taxon>
        <taxon>Bacillati</taxon>
        <taxon>Actinomycetota</taxon>
        <taxon>Actinomycetes</taxon>
        <taxon>Mycobacteriales</taxon>
        <taxon>Nocardiaceae</taxon>
        <taxon>Nocardia</taxon>
    </lineage>
</organism>
<keyword evidence="2 4" id="KW-0378">Hydrolase</keyword>
<protein>
    <submittedName>
        <fullName evidence="4">Alpha/beta hydrolase</fullName>
    </submittedName>
</protein>
<evidence type="ECO:0000313" key="4">
    <source>
        <dbReference type="EMBL" id="ONM47940.1"/>
    </source>
</evidence>
<dbReference type="EMBL" id="MUMY01000012">
    <property type="protein sequence ID" value="ONM47940.1"/>
    <property type="molecule type" value="Genomic_DNA"/>
</dbReference>
<gene>
    <name evidence="4" type="ORF">B0T46_14985</name>
</gene>
<dbReference type="PANTHER" id="PTHR22946">
    <property type="entry name" value="DIENELACTONE HYDROLASE DOMAIN-CONTAINING PROTEIN-RELATED"/>
    <property type="match status" value="1"/>
</dbReference>
<comment type="caution">
    <text evidence="4">The sequence shown here is derived from an EMBL/GenBank/DDBJ whole genome shotgun (WGS) entry which is preliminary data.</text>
</comment>
<dbReference type="Proteomes" id="UP000188836">
    <property type="component" value="Unassembled WGS sequence"/>
</dbReference>
<dbReference type="InterPro" id="IPR050261">
    <property type="entry name" value="FrsA_esterase"/>
</dbReference>
<dbReference type="PANTHER" id="PTHR22946:SF9">
    <property type="entry name" value="POLYKETIDE TRANSFERASE AF380"/>
    <property type="match status" value="1"/>
</dbReference>
<reference evidence="4 5" key="1">
    <citation type="journal article" date="2016" name="Antonie Van Leeuwenhoek">
        <title>Nocardia donostiensis sp. nov., isolated from human respiratory specimens.</title>
        <authorList>
            <person name="Ercibengoa M."/>
            <person name="Bell M."/>
            <person name="Marimon J.M."/>
            <person name="Humrighouse B."/>
            <person name="Klenk H.P."/>
            <person name="Potter G."/>
            <person name="Perez-Trallero E."/>
        </authorList>
    </citation>
    <scope>NUCLEOTIDE SEQUENCE [LARGE SCALE GENOMIC DNA]</scope>
    <source>
        <strain evidence="4 5">X1655</strain>
    </source>
</reference>
<accession>A0A1V2TEI4</accession>
<dbReference type="InterPro" id="IPR029058">
    <property type="entry name" value="AB_hydrolase_fold"/>
</dbReference>
<evidence type="ECO:0000256" key="1">
    <source>
        <dbReference type="ARBA" id="ARBA00008645"/>
    </source>
</evidence>
<evidence type="ECO:0000259" key="3">
    <source>
        <dbReference type="Pfam" id="PF12146"/>
    </source>
</evidence>
<name>A0A1V2TEI4_9NOCA</name>
<dbReference type="SUPFAM" id="SSF53474">
    <property type="entry name" value="alpha/beta-Hydrolases"/>
    <property type="match status" value="1"/>
</dbReference>
<dbReference type="RefSeq" id="WP_077117573.1">
    <property type="nucleotide sequence ID" value="NZ_MUKP01000008.1"/>
</dbReference>
<evidence type="ECO:0000313" key="5">
    <source>
        <dbReference type="Proteomes" id="UP000188836"/>
    </source>
</evidence>
<evidence type="ECO:0000256" key="2">
    <source>
        <dbReference type="ARBA" id="ARBA00022801"/>
    </source>
</evidence>
<dbReference type="GO" id="GO:0052689">
    <property type="term" value="F:carboxylic ester hydrolase activity"/>
    <property type="evidence" value="ECO:0007669"/>
    <property type="project" value="UniProtKB-ARBA"/>
</dbReference>
<dbReference type="Gene3D" id="3.40.50.1820">
    <property type="entry name" value="alpha/beta hydrolase"/>
    <property type="match status" value="1"/>
</dbReference>
<sequence>MKTTTVTFHSGGTECVGTRYGDDTGPGRPCVLLCPGFSGTQDTPALTAAATAFAEAGCVALTFDYRSFGASGGQPRQIADIGGQLADIAAAVAFARTQPGIDPERIVLWGSSLGGGHVVTAAAGDPRIAAVIAQVPFNGFPKQAEGRTAEETRALLRAILGDWLRGVFGRAPRYIPAVGRPGELAVMTGPGAHHTIEAMNSATWRNSVAPRTLLAMMRYKPGNHAPRLQVPLLVCIADSDRETVAEDTLDLARRAPDSEICTYPFSHFEIYHPDNRGKVIADQVDFLRRTVLGS</sequence>
<dbReference type="InterPro" id="IPR022742">
    <property type="entry name" value="Hydrolase_4"/>
</dbReference>